<dbReference type="Proteomes" id="UP000008820">
    <property type="component" value="Chromosome 3"/>
</dbReference>
<dbReference type="InterPro" id="IPR007110">
    <property type="entry name" value="Ig-like_dom"/>
</dbReference>
<dbReference type="InParanoid" id="A0A6I8TL65"/>
<dbReference type="Gene3D" id="2.60.40.10">
    <property type="entry name" value="Immunoglobulins"/>
    <property type="match status" value="15"/>
</dbReference>
<dbReference type="SMART" id="SM00409">
    <property type="entry name" value="IG"/>
    <property type="match status" value="15"/>
</dbReference>
<dbReference type="SMART" id="SM00209">
    <property type="entry name" value="TSP1"/>
    <property type="match status" value="4"/>
</dbReference>
<keyword evidence="3 9" id="KW-0245">EGF-like domain</keyword>
<dbReference type="SMART" id="SM00179">
    <property type="entry name" value="EGF_CA"/>
    <property type="match status" value="3"/>
</dbReference>
<dbReference type="EnsemblMetazoa" id="AAEL011566-RB">
    <property type="protein sequence ID" value="AAEL011566-PB"/>
    <property type="gene ID" value="AAEL011566"/>
</dbReference>
<dbReference type="GO" id="GO:0005509">
    <property type="term" value="F:calcium ion binding"/>
    <property type="evidence" value="ECO:0007669"/>
    <property type="project" value="InterPro"/>
</dbReference>
<dbReference type="Pfam" id="PF13927">
    <property type="entry name" value="Ig_3"/>
    <property type="match status" value="5"/>
</dbReference>
<dbReference type="SMART" id="SM00408">
    <property type="entry name" value="IGc2"/>
    <property type="match status" value="15"/>
</dbReference>
<protein>
    <submittedName>
        <fullName evidence="10">Uncharacterized protein</fullName>
    </submittedName>
</protein>
<dbReference type="CDD" id="cd00198">
    <property type="entry name" value="vWFA"/>
    <property type="match status" value="1"/>
</dbReference>
<dbReference type="InterPro" id="IPR056861">
    <property type="entry name" value="HMCN1-like_VWA"/>
</dbReference>
<dbReference type="SMART" id="SM00181">
    <property type="entry name" value="EGF"/>
    <property type="match status" value="4"/>
</dbReference>
<dbReference type="SUPFAM" id="SSF48726">
    <property type="entry name" value="Immunoglobulin"/>
    <property type="match status" value="14"/>
</dbReference>
<dbReference type="PANTHER" id="PTHR10075:SF14">
    <property type="entry name" value="CELL ADHESION MOLECULE DSCAM2-RELATED"/>
    <property type="match status" value="1"/>
</dbReference>
<dbReference type="GO" id="GO:0005886">
    <property type="term" value="C:plasma membrane"/>
    <property type="evidence" value="ECO:0007669"/>
    <property type="project" value="TreeGrafter"/>
</dbReference>
<keyword evidence="11" id="KW-1185">Reference proteome</keyword>
<evidence type="ECO:0000256" key="4">
    <source>
        <dbReference type="ARBA" id="ARBA00022729"/>
    </source>
</evidence>
<dbReference type="Pfam" id="PF25106">
    <property type="entry name" value="VWA_4"/>
    <property type="match status" value="1"/>
</dbReference>
<dbReference type="Gene3D" id="2.20.100.10">
    <property type="entry name" value="Thrombospondin type-1 (TSP1) repeat"/>
    <property type="match status" value="4"/>
</dbReference>
<dbReference type="GO" id="GO:0098632">
    <property type="term" value="F:cell-cell adhesion mediator activity"/>
    <property type="evidence" value="ECO:0007669"/>
    <property type="project" value="TreeGrafter"/>
</dbReference>
<evidence type="ECO:0000256" key="3">
    <source>
        <dbReference type="ARBA" id="ARBA00022536"/>
    </source>
</evidence>
<dbReference type="GO" id="GO:0007156">
    <property type="term" value="P:homophilic cell adhesion via plasma membrane adhesion molecules"/>
    <property type="evidence" value="ECO:0007669"/>
    <property type="project" value="TreeGrafter"/>
</dbReference>
<dbReference type="GO" id="GO:0070593">
    <property type="term" value="P:dendrite self-avoidance"/>
    <property type="evidence" value="ECO:0007669"/>
    <property type="project" value="TreeGrafter"/>
</dbReference>
<dbReference type="InterPro" id="IPR002035">
    <property type="entry name" value="VWF_A"/>
</dbReference>
<dbReference type="InterPro" id="IPR000884">
    <property type="entry name" value="TSP1_rpt"/>
</dbReference>
<dbReference type="InterPro" id="IPR001881">
    <property type="entry name" value="EGF-like_Ca-bd_dom"/>
</dbReference>
<sequence>MRVDWLIPVLSVAHFAIISIASSNAADNGELWTLLINGKLNQIKTKESPEVTPTEAAVTHSEVAINGNINYASSDNDAEDGEQLFDAGDSIETLNEGTITLTDDDNATMADLFGGDWESSIETVRENDNDTAVTGSGEMFDDNEGMQADASELDDEIIDVLRRKPASREMLGLLGLLKEKNETEEMKTKLKQMLRPISERLSSGLPNILEETTTITTPTEEAVSVDPIEAESLVSDGIHNPPVNSILIPNLGKSLPAIRRGYEAPAEGQRSLVIVFDATGSMLDDLKQLRDGAKLIIDEITQLDSNPIYNYIFVPFRDPQVGPRLVTRSKDELLQSLEKLQIYGGGDCPEAALAAISDAIEAALPNSFVYVFTDATAKDYKLDQRVLRLVQQKQTPITFLLTGFCEGKDTPGHRVMNDIAAASNGQIYDLKKDQIEHVLLGIKGMMNIDHVPLKSVDSKTPESHNIDLNVDSTLKEFSVSVAGHRPTIEISDPHHIPYNNTKSVLDLENIKVVNVADPSPGKWNIKAGSNSSHSVRLSGNSDVKFNFGFTKAKPNTVDALSRQPVLNSETILTIQPSQPDLVANLTHVTVTSHDPDNSDGTSFNFKLPLSRTTLNDRTTVYVTSTFQAPRQKFKLSVSGKDAEGNPLERLISTAIQAVGLSAPELSLDFTDVDLLEGDDFEINCRGESLVPMLMQWKKFNRVLIEQNFDNTDTLRLQMTNVTTKHSGRYACRAMNSVGEQEILAAVRVKVRPQPEIGVYPKDIVAYESEKLIALRCITKHVNPQAQIVWSHNGQQIDRALRQKYLELQNISTADDGTYECRVEIDGRVLRDSTHLSVEYAPKAPKTLKDTISAAYGQPLSLGCGLKGNPEPSISWSYRPLDESNERRLTEASASLLITEVLPEVEGFYICEGRNRHGTARRTILVQGEANEPPKISKPNEKVIYVQPGSRVSLNCSCDLCQPLKEYIWTSGKLTFESSPYEVQGNARVNLNVDQTRNAVQYQLTIDNFGPADQGSYSCILTNAHGADSFIIQARLMAAPHVDGILIDEQVHDSEFLGLKDSVQQLSCEVVGLPEPSIQWTFNEQPLDGESRFKLLNENKTVHLVENFGEIYAGHYKCIATNPLGMSTGEVSLRYGSVPVFLNVPMESVLVEAGQQLWIDCLAEGIPEPKMSWYFNEKLLDKDPPYNVTLADSGIYECRASNEFGLVSASSTVIVYGKPEFLFHSADDEVITVSKEEDVVLDCTATGFPEPIISWTFEVDTLDELTNLISLDTGLQILNVSSANQGSYVCNAENSQGNLQKVYYVSVKDSPKITSDIPKQMQILPEQEIHLVCKGSGNPTPQLVWTKNNITLQESPSLTIVHGDDSAGIYTCTLRNEEGSDSRSTQITVLNPPKRSDNASSTDPSVEGKLNAPLTLVCPFDNYESLLWQLNHRNLDTYLDLTDVRLLQNILQIDKLRQDHEGTYTCFVENPAGRNNHSFVVGILSPPVIQSVDNYADEDGDDLDDSEEDSEIDAEVSLLSGEQLRLVCHASGSPQPTISWTKDDTVITKGSELTIKSVDTHHNGLYTCVAENDLGSARKVYRLDVMTSPRHWGETNNHIEVFKDEDLTLECAMEANPPASFRWTKDDIILDEFEDELEFVEIQPQDSGVYTCEAENIFGADEKKFRVTVYQPSEITFFPENLTATAGNSIDLNCEAIGSPLPIISIIYKGDILATTSDLDYNALTFEHSYRVKPKSYAVQSQQFVATKLSPYEIQFTLVQPNAAANNAGKYLCLAQNAVGHDERISKVDVLVPPYIQMNRLKIGPNFSILEGLPLYLYCPITGYPKPTLSWYRNSKPIKFNGPTLFIGSTSPKDQGNYSCLGENSVGKQEISFSVIILVPPTMINSVLLDEEDEAADQPISILKGDNVTLDCASIGYPKPEIFWTKVVYLDEKLNEQLPNKEPVLELYGVEATSTYSCFVNNTAGLKEKLFHIVVESAPRFLNIDYDSKPSVSLHHSLDLNCEVVGTPEAEVVWTKDDSVVTSEQKGIFLASNGQILRISGAQSTDAGEYKCTGKNLHGQVSREFYVTIDVPVSWSPWAEWSACSATCGKGTQFRSRICLLLSGSPAHGKQYNCVGENVQVKNCEMLPCPINGGWGTWSKWSNCSLDCVTEYTGLKSIRYRNRKCDSPPPSLGGKPCVGEEYEEEVCSVKFCSINGGWTPWTNWTPCSETCGFGRTLRWRSCANPAPRNGGLPCQGSESEIKICKEAECIVDGGWSEWGPWSKCSKSCGVGLRNRIRTCTNPEPKNGGKKCRGENIEVDKCSLKSCRNDALLKNYEKKPAYQKNYSPLLTYESKYPKEKDEEYDEGNGSEEPQKFKIVRNFEFAETAPVEYVDGPVEAEFDDDLDGHHKITVSLKNTVNLTQDTAAYSLNFGGISNSIQFNCVPGLAYNTTLRQCVDVDECRTGEHSCNLAGQICVNTNGGYECVCATGYRMYFGGCVDINECREGEHQCSHFCENTHGGYSCFCPTGYVLSGDEHTCTRRMTREEPAFSVMNYEMICPEGYQLEGGKCVDMDECQLKEDECNEEQSCLNTKGSYLCLPTSCPEEYDEDEQLGQCYQTCGYGSAPGLCTDGAQIEQTLTFKVISLKKYSTKQPIAVLSIPAYQHDSTEASFSFLERTYAHIFRLDKTPQSPGAVYLYGNKKFQRGKIYKLKVIAHAFGLESGVMDYAHRFVVYVYCLD</sequence>
<dbReference type="InterPro" id="IPR036465">
    <property type="entry name" value="vWFA_dom_sf"/>
</dbReference>
<dbReference type="PROSITE" id="PS50835">
    <property type="entry name" value="IG_LIKE"/>
    <property type="match status" value="15"/>
</dbReference>
<dbReference type="OrthoDB" id="5985519at2759"/>
<gene>
    <name evidence="10" type="primary">5575017</name>
</gene>
<dbReference type="GO" id="GO:0005576">
    <property type="term" value="C:extracellular region"/>
    <property type="evidence" value="ECO:0007669"/>
    <property type="project" value="UniProtKB-SubCell"/>
</dbReference>
<dbReference type="InterPro" id="IPR049883">
    <property type="entry name" value="NOTCH1_EGF-like"/>
</dbReference>
<dbReference type="InterPro" id="IPR003598">
    <property type="entry name" value="Ig_sub2"/>
</dbReference>
<name>A0A6I8TL65_AEDAE</name>
<proteinExistence type="predicted"/>
<keyword evidence="6" id="KW-1015">Disulfide bond</keyword>
<dbReference type="PANTHER" id="PTHR10075">
    <property type="entry name" value="BASIGIN RELATED"/>
    <property type="match status" value="1"/>
</dbReference>
<evidence type="ECO:0000256" key="6">
    <source>
        <dbReference type="ARBA" id="ARBA00023157"/>
    </source>
</evidence>
<evidence type="ECO:0000313" key="10">
    <source>
        <dbReference type="EnsemblMetazoa" id="AAEL011566-PB"/>
    </source>
</evidence>
<dbReference type="InterPro" id="IPR009030">
    <property type="entry name" value="Growth_fac_rcpt_cys_sf"/>
</dbReference>
<evidence type="ECO:0000313" key="11">
    <source>
        <dbReference type="Proteomes" id="UP000008820"/>
    </source>
</evidence>
<dbReference type="InterPro" id="IPR000742">
    <property type="entry name" value="EGF"/>
</dbReference>
<keyword evidence="7" id="KW-0325">Glycoprotein</keyword>
<dbReference type="PROSITE" id="PS00010">
    <property type="entry name" value="ASX_HYDROXYL"/>
    <property type="match status" value="2"/>
</dbReference>
<dbReference type="Gene3D" id="2.10.25.10">
    <property type="entry name" value="Laminin"/>
    <property type="match status" value="3"/>
</dbReference>
<dbReference type="SUPFAM" id="SSF53300">
    <property type="entry name" value="vWA-like"/>
    <property type="match status" value="1"/>
</dbReference>
<comment type="subcellular location">
    <subcellularLocation>
        <location evidence="1">Secreted</location>
    </subcellularLocation>
</comment>
<dbReference type="InterPro" id="IPR013098">
    <property type="entry name" value="Ig_I-set"/>
</dbReference>
<dbReference type="InterPro" id="IPR056475">
    <property type="entry name" value="GBD_Hemicentin/VWA7"/>
</dbReference>
<dbReference type="PROSITE" id="PS50092">
    <property type="entry name" value="TSP1"/>
    <property type="match status" value="4"/>
</dbReference>
<dbReference type="GO" id="GO:0030424">
    <property type="term" value="C:axon"/>
    <property type="evidence" value="ECO:0007669"/>
    <property type="project" value="TreeGrafter"/>
</dbReference>
<dbReference type="SUPFAM" id="SSF57184">
    <property type="entry name" value="Growth factor receptor domain"/>
    <property type="match status" value="1"/>
</dbReference>
<dbReference type="CDD" id="cd00096">
    <property type="entry name" value="Ig"/>
    <property type="match status" value="3"/>
</dbReference>
<dbReference type="InterPro" id="IPR036179">
    <property type="entry name" value="Ig-like_dom_sf"/>
</dbReference>
<dbReference type="Pfam" id="PF13895">
    <property type="entry name" value="Ig_2"/>
    <property type="match status" value="1"/>
</dbReference>
<dbReference type="Pfam" id="PF00090">
    <property type="entry name" value="TSP_1"/>
    <property type="match status" value="4"/>
</dbReference>
<evidence type="ECO:0000256" key="8">
    <source>
        <dbReference type="ARBA" id="ARBA00023319"/>
    </source>
</evidence>
<dbReference type="GO" id="GO:0032991">
    <property type="term" value="C:protein-containing complex"/>
    <property type="evidence" value="ECO:0007669"/>
    <property type="project" value="UniProtKB-ARBA"/>
</dbReference>
<keyword evidence="5" id="KW-0677">Repeat</keyword>
<dbReference type="Pfam" id="PF23560">
    <property type="entry name" value="GBD_Hemicentin"/>
    <property type="match status" value="1"/>
</dbReference>
<evidence type="ECO:0000256" key="9">
    <source>
        <dbReference type="PROSITE-ProRule" id="PRU00076"/>
    </source>
</evidence>
<dbReference type="Pfam" id="PF07645">
    <property type="entry name" value="EGF_CA"/>
    <property type="match status" value="3"/>
</dbReference>
<dbReference type="GO" id="GO:0007411">
    <property type="term" value="P:axon guidance"/>
    <property type="evidence" value="ECO:0007669"/>
    <property type="project" value="TreeGrafter"/>
</dbReference>
<dbReference type="Gene3D" id="3.40.50.410">
    <property type="entry name" value="von Willebrand factor, type A domain"/>
    <property type="match status" value="1"/>
</dbReference>
<dbReference type="PROSITE" id="PS50234">
    <property type="entry name" value="VWFA"/>
    <property type="match status" value="1"/>
</dbReference>
<keyword evidence="4" id="KW-0732">Signal</keyword>
<dbReference type="Pfam" id="PF07679">
    <property type="entry name" value="I-set"/>
    <property type="match status" value="6"/>
</dbReference>
<dbReference type="PROSITE" id="PS50026">
    <property type="entry name" value="EGF_3"/>
    <property type="match status" value="2"/>
</dbReference>
<keyword evidence="2" id="KW-0964">Secreted</keyword>
<evidence type="ECO:0000256" key="2">
    <source>
        <dbReference type="ARBA" id="ARBA00022525"/>
    </source>
</evidence>
<dbReference type="FunFam" id="2.20.100.10:FF:000007">
    <property type="entry name" value="Thrombospondin 1"/>
    <property type="match status" value="1"/>
</dbReference>
<keyword evidence="8" id="KW-0393">Immunoglobulin domain</keyword>
<dbReference type="SUPFAM" id="SSF82895">
    <property type="entry name" value="TSP-1 type 1 repeat"/>
    <property type="match status" value="4"/>
</dbReference>
<organism evidence="10 11">
    <name type="scientific">Aedes aegypti</name>
    <name type="common">Yellowfever mosquito</name>
    <name type="synonym">Culex aegypti</name>
    <dbReference type="NCBI Taxonomy" id="7159"/>
    <lineage>
        <taxon>Eukaryota</taxon>
        <taxon>Metazoa</taxon>
        <taxon>Ecdysozoa</taxon>
        <taxon>Arthropoda</taxon>
        <taxon>Hexapoda</taxon>
        <taxon>Insecta</taxon>
        <taxon>Pterygota</taxon>
        <taxon>Neoptera</taxon>
        <taxon>Endopterygota</taxon>
        <taxon>Diptera</taxon>
        <taxon>Nematocera</taxon>
        <taxon>Culicoidea</taxon>
        <taxon>Culicidae</taxon>
        <taxon>Culicinae</taxon>
        <taxon>Aedini</taxon>
        <taxon>Aedes</taxon>
        <taxon>Stegomyia</taxon>
    </lineage>
</organism>
<reference evidence="10" key="2">
    <citation type="submission" date="2020-05" db="UniProtKB">
        <authorList>
            <consortium name="EnsemblMetazoa"/>
        </authorList>
    </citation>
    <scope>IDENTIFICATION</scope>
    <source>
        <strain evidence="10">LVP_AGWG</strain>
    </source>
</reference>
<dbReference type="InterPro" id="IPR003599">
    <property type="entry name" value="Ig_sub"/>
</dbReference>
<evidence type="ECO:0000256" key="5">
    <source>
        <dbReference type="ARBA" id="ARBA00022737"/>
    </source>
</evidence>
<dbReference type="CDD" id="cd00054">
    <property type="entry name" value="EGF_CA"/>
    <property type="match status" value="3"/>
</dbReference>
<evidence type="ECO:0000256" key="7">
    <source>
        <dbReference type="ARBA" id="ARBA00023180"/>
    </source>
</evidence>
<evidence type="ECO:0000256" key="1">
    <source>
        <dbReference type="ARBA" id="ARBA00004613"/>
    </source>
</evidence>
<dbReference type="InterPro" id="IPR000152">
    <property type="entry name" value="EGF-type_Asp/Asn_hydroxyl_site"/>
</dbReference>
<comment type="caution">
    <text evidence="9">Lacks conserved residue(s) required for the propagation of feature annotation.</text>
</comment>
<reference evidence="10 11" key="1">
    <citation type="submission" date="2017-06" db="EMBL/GenBank/DDBJ databases">
        <title>Aedes aegypti genome working group (AGWG) sequencing and assembly.</title>
        <authorList>
            <consortium name="Aedes aegypti Genome Working Group (AGWG)"/>
            <person name="Matthews B.J."/>
        </authorList>
    </citation>
    <scope>NUCLEOTIDE SEQUENCE [LARGE SCALE GENOMIC DNA]</scope>
    <source>
        <strain evidence="10 11">LVP_AGWG</strain>
    </source>
</reference>
<dbReference type="PROSITE" id="PS01186">
    <property type="entry name" value="EGF_2"/>
    <property type="match status" value="2"/>
</dbReference>
<accession>A0A6I8TL65</accession>
<dbReference type="PROSITE" id="PS01187">
    <property type="entry name" value="EGF_CA"/>
    <property type="match status" value="2"/>
</dbReference>
<dbReference type="FunFam" id="2.20.100.10:FF:000001">
    <property type="entry name" value="semaphorin-5A isoform X1"/>
    <property type="match status" value="3"/>
</dbReference>
<dbReference type="InterPro" id="IPR018097">
    <property type="entry name" value="EGF_Ca-bd_CS"/>
</dbReference>
<dbReference type="FunFam" id="2.10.25.10:FF:000002">
    <property type="entry name" value="Latent-transforming growth factor beta-binding protein 3"/>
    <property type="match status" value="1"/>
</dbReference>
<dbReference type="InterPro" id="IPR036383">
    <property type="entry name" value="TSP1_rpt_sf"/>
</dbReference>
<dbReference type="InterPro" id="IPR013783">
    <property type="entry name" value="Ig-like_fold"/>
</dbReference>